<organism evidence="2 3">
    <name type="scientific">Allomyces macrogynus (strain ATCC 38327)</name>
    <name type="common">Allomyces javanicus var. macrogynus</name>
    <dbReference type="NCBI Taxonomy" id="578462"/>
    <lineage>
        <taxon>Eukaryota</taxon>
        <taxon>Fungi</taxon>
        <taxon>Fungi incertae sedis</taxon>
        <taxon>Blastocladiomycota</taxon>
        <taxon>Blastocladiomycetes</taxon>
        <taxon>Blastocladiales</taxon>
        <taxon>Blastocladiaceae</taxon>
        <taxon>Allomyces</taxon>
    </lineage>
</organism>
<evidence type="ECO:0000256" key="1">
    <source>
        <dbReference type="SAM" id="MobiDB-lite"/>
    </source>
</evidence>
<feature type="compositionally biased region" description="Pro residues" evidence="1">
    <location>
        <begin position="116"/>
        <end position="127"/>
    </location>
</feature>
<dbReference type="EMBL" id="GG745330">
    <property type="protein sequence ID" value="KNE56530.1"/>
    <property type="molecule type" value="Genomic_DNA"/>
</dbReference>
<sequence>MTAMASLGALLGTTLGALVLIVAAVAAGWLVLWKTILSHIPIARELAGLPPLPPAPVPGKPSSRRLSKPGSSKSNRSSPVSEDSAIEPLVPAASPTSGLTSPSTTSPSPSSSPAALLPPLPSPPPPSLLTRPSPRIVHARQD</sequence>
<proteinExistence type="predicted"/>
<evidence type="ECO:0000313" key="2">
    <source>
        <dbReference type="EMBL" id="KNE56530.1"/>
    </source>
</evidence>
<accession>A0A0L0S2A4</accession>
<dbReference type="VEuPathDB" id="FungiDB:AMAG_02331"/>
<gene>
    <name evidence="2" type="ORF">AMAG_02331</name>
</gene>
<name>A0A0L0S2A4_ALLM3</name>
<feature type="compositionally biased region" description="Pro residues" evidence="1">
    <location>
        <begin position="50"/>
        <end position="59"/>
    </location>
</feature>
<reference evidence="3" key="2">
    <citation type="submission" date="2009-11" db="EMBL/GenBank/DDBJ databases">
        <title>The Genome Sequence of Allomyces macrogynus strain ATCC 38327.</title>
        <authorList>
            <consortium name="The Broad Institute Genome Sequencing Platform"/>
            <person name="Russ C."/>
            <person name="Cuomo C."/>
            <person name="Shea T."/>
            <person name="Young S.K."/>
            <person name="Zeng Q."/>
            <person name="Koehrsen M."/>
            <person name="Haas B."/>
            <person name="Borodovsky M."/>
            <person name="Guigo R."/>
            <person name="Alvarado L."/>
            <person name="Berlin A."/>
            <person name="Borenstein D."/>
            <person name="Chen Z."/>
            <person name="Engels R."/>
            <person name="Freedman E."/>
            <person name="Gellesch M."/>
            <person name="Goldberg J."/>
            <person name="Griggs A."/>
            <person name="Gujja S."/>
            <person name="Heiman D."/>
            <person name="Hepburn T."/>
            <person name="Howarth C."/>
            <person name="Jen D."/>
            <person name="Larson L."/>
            <person name="Lewis B."/>
            <person name="Mehta T."/>
            <person name="Park D."/>
            <person name="Pearson M."/>
            <person name="Roberts A."/>
            <person name="Saif S."/>
            <person name="Shenoy N."/>
            <person name="Sisk P."/>
            <person name="Stolte C."/>
            <person name="Sykes S."/>
            <person name="Walk T."/>
            <person name="White J."/>
            <person name="Yandava C."/>
            <person name="Burger G."/>
            <person name="Gray M.W."/>
            <person name="Holland P.W.H."/>
            <person name="King N."/>
            <person name="Lang F.B.F."/>
            <person name="Roger A.J."/>
            <person name="Ruiz-Trillo I."/>
            <person name="Lander E."/>
            <person name="Nusbaum C."/>
        </authorList>
    </citation>
    <scope>NUCLEOTIDE SEQUENCE [LARGE SCALE GENOMIC DNA]</scope>
    <source>
        <strain evidence="3">ATCC 38327</strain>
    </source>
</reference>
<protein>
    <submittedName>
        <fullName evidence="2">Uncharacterized protein</fullName>
    </submittedName>
</protein>
<evidence type="ECO:0000313" key="3">
    <source>
        <dbReference type="Proteomes" id="UP000054350"/>
    </source>
</evidence>
<dbReference type="Pfam" id="PF15938">
    <property type="entry name" value="DUF4750"/>
    <property type="match status" value="1"/>
</dbReference>
<dbReference type="InterPro" id="IPR031851">
    <property type="entry name" value="DUF4750"/>
</dbReference>
<keyword evidence="3" id="KW-1185">Reference proteome</keyword>
<dbReference type="Proteomes" id="UP000054350">
    <property type="component" value="Unassembled WGS sequence"/>
</dbReference>
<feature type="compositionally biased region" description="Low complexity" evidence="1">
    <location>
        <begin position="68"/>
        <end position="81"/>
    </location>
</feature>
<dbReference type="AlphaFoldDB" id="A0A0L0S2A4"/>
<reference evidence="2 3" key="1">
    <citation type="submission" date="2009-11" db="EMBL/GenBank/DDBJ databases">
        <title>Annotation of Allomyces macrogynus ATCC 38327.</title>
        <authorList>
            <consortium name="The Broad Institute Genome Sequencing Platform"/>
            <person name="Russ C."/>
            <person name="Cuomo C."/>
            <person name="Burger G."/>
            <person name="Gray M.W."/>
            <person name="Holland P.W.H."/>
            <person name="King N."/>
            <person name="Lang F.B.F."/>
            <person name="Roger A.J."/>
            <person name="Ruiz-Trillo I."/>
            <person name="Young S.K."/>
            <person name="Zeng Q."/>
            <person name="Gargeya S."/>
            <person name="Fitzgerald M."/>
            <person name="Haas B."/>
            <person name="Abouelleil A."/>
            <person name="Alvarado L."/>
            <person name="Arachchi H.M."/>
            <person name="Berlin A."/>
            <person name="Chapman S.B."/>
            <person name="Gearin G."/>
            <person name="Goldberg J."/>
            <person name="Griggs A."/>
            <person name="Gujja S."/>
            <person name="Hansen M."/>
            <person name="Heiman D."/>
            <person name="Howarth C."/>
            <person name="Larimer J."/>
            <person name="Lui A."/>
            <person name="MacDonald P.J.P."/>
            <person name="McCowen C."/>
            <person name="Montmayeur A."/>
            <person name="Murphy C."/>
            <person name="Neiman D."/>
            <person name="Pearson M."/>
            <person name="Priest M."/>
            <person name="Roberts A."/>
            <person name="Saif S."/>
            <person name="Shea T."/>
            <person name="Sisk P."/>
            <person name="Stolte C."/>
            <person name="Sykes S."/>
            <person name="Wortman J."/>
            <person name="Nusbaum C."/>
            <person name="Birren B."/>
        </authorList>
    </citation>
    <scope>NUCLEOTIDE SEQUENCE [LARGE SCALE GENOMIC DNA]</scope>
    <source>
        <strain evidence="2 3">ATCC 38327</strain>
    </source>
</reference>
<feature type="region of interest" description="Disordered" evidence="1">
    <location>
        <begin position="47"/>
        <end position="142"/>
    </location>
</feature>
<feature type="compositionally biased region" description="Low complexity" evidence="1">
    <location>
        <begin position="91"/>
        <end position="115"/>
    </location>
</feature>